<organism evidence="2">
    <name type="scientific">Tanacetum cinerariifolium</name>
    <name type="common">Dalmatian daisy</name>
    <name type="synonym">Chrysanthemum cinerariifolium</name>
    <dbReference type="NCBI Taxonomy" id="118510"/>
    <lineage>
        <taxon>Eukaryota</taxon>
        <taxon>Viridiplantae</taxon>
        <taxon>Streptophyta</taxon>
        <taxon>Embryophyta</taxon>
        <taxon>Tracheophyta</taxon>
        <taxon>Spermatophyta</taxon>
        <taxon>Magnoliopsida</taxon>
        <taxon>eudicotyledons</taxon>
        <taxon>Gunneridae</taxon>
        <taxon>Pentapetalae</taxon>
        <taxon>asterids</taxon>
        <taxon>campanulids</taxon>
        <taxon>Asterales</taxon>
        <taxon>Asteraceae</taxon>
        <taxon>Asteroideae</taxon>
        <taxon>Anthemideae</taxon>
        <taxon>Anthemidinae</taxon>
        <taxon>Tanacetum</taxon>
    </lineage>
</organism>
<evidence type="ECO:0000256" key="1">
    <source>
        <dbReference type="SAM" id="MobiDB-lite"/>
    </source>
</evidence>
<gene>
    <name evidence="2" type="ORF">Tci_479652</name>
</gene>
<name>A0A699I309_TANCI</name>
<comment type="caution">
    <text evidence="2">The sequence shown here is derived from an EMBL/GenBank/DDBJ whole genome shotgun (WGS) entry which is preliminary data.</text>
</comment>
<feature type="compositionally biased region" description="Low complexity" evidence="1">
    <location>
        <begin position="175"/>
        <end position="193"/>
    </location>
</feature>
<sequence length="264" mass="28608">MQSKEEKVDSSKALDASLVVTECSAIDSDNNNSEHAFNNSISDQQMTKCHLLRWIPAGKMLMDSTTKVDSEPPNGSNDDITNPYHCDQTLNVIVGPAPTFLTPGQISSWLIPNLVPAAPYVPPTNKELEILFQPMYDEYLEPPHVIRPVSPALAVPVPVNSADTPSSTTIDQDAPSPSHSPSSSELQSPSLQQGVAAESTIMKDNSLAPDDNDPFVNVFPLKPCSEASSSRDVSSAKSTYVTQTHHYLGKWCKDHPLDNVIGNL</sequence>
<feature type="region of interest" description="Disordered" evidence="1">
    <location>
        <begin position="157"/>
        <end position="195"/>
    </location>
</feature>
<dbReference type="EMBL" id="BKCJ010238422">
    <property type="protein sequence ID" value="GEZ07679.1"/>
    <property type="molecule type" value="Genomic_DNA"/>
</dbReference>
<proteinExistence type="predicted"/>
<dbReference type="AlphaFoldDB" id="A0A699I309"/>
<reference evidence="2" key="1">
    <citation type="journal article" date="2019" name="Sci. Rep.">
        <title>Draft genome of Tanacetum cinerariifolium, the natural source of mosquito coil.</title>
        <authorList>
            <person name="Yamashiro T."/>
            <person name="Shiraishi A."/>
            <person name="Satake H."/>
            <person name="Nakayama K."/>
        </authorList>
    </citation>
    <scope>NUCLEOTIDE SEQUENCE</scope>
</reference>
<evidence type="ECO:0008006" key="3">
    <source>
        <dbReference type="Google" id="ProtNLM"/>
    </source>
</evidence>
<protein>
    <recommendedName>
        <fullName evidence="3">Integrase, catalytic region, zinc finger, CCHC-type, peptidase aspartic, catalytic</fullName>
    </recommendedName>
</protein>
<accession>A0A699I309</accession>
<evidence type="ECO:0000313" key="2">
    <source>
        <dbReference type="EMBL" id="GEZ07679.1"/>
    </source>
</evidence>